<dbReference type="Pfam" id="PF01189">
    <property type="entry name" value="Methyltr_RsmB-F"/>
    <property type="match status" value="1"/>
</dbReference>
<keyword evidence="1 5" id="KW-0489">Methyltransferase</keyword>
<dbReference type="PANTHER" id="PTHR22807">
    <property type="entry name" value="NOP2 YEAST -RELATED NOL1/NOP2/FMU SUN DOMAIN-CONTAINING"/>
    <property type="match status" value="1"/>
</dbReference>
<dbReference type="GO" id="GO:0005730">
    <property type="term" value="C:nucleolus"/>
    <property type="evidence" value="ECO:0007669"/>
    <property type="project" value="TreeGrafter"/>
</dbReference>
<dbReference type="InterPro" id="IPR001678">
    <property type="entry name" value="MeTrfase_RsmB-F_NOP2_dom"/>
</dbReference>
<dbReference type="GO" id="GO:0003723">
    <property type="term" value="F:RNA binding"/>
    <property type="evidence" value="ECO:0007669"/>
    <property type="project" value="UniProtKB-UniRule"/>
</dbReference>
<keyword evidence="4 5" id="KW-0694">RNA-binding</keyword>
<dbReference type="GeneID" id="14870585"/>
<dbReference type="InterPro" id="IPR049560">
    <property type="entry name" value="MeTrfase_RsmB-F_NOP2_cat"/>
</dbReference>
<dbReference type="Pfam" id="PF21153">
    <property type="entry name" value="NSUN5_N"/>
    <property type="match status" value="1"/>
</dbReference>
<comment type="similarity">
    <text evidence="5">Belongs to the class I-like SAM-binding methyltransferase superfamily. RsmB/NOP family.</text>
</comment>
<keyword evidence="2 5" id="KW-0808">Transferase</keyword>
<dbReference type="Proteomes" id="UP000007797">
    <property type="component" value="Unassembled WGS sequence"/>
</dbReference>
<feature type="binding site" evidence="5">
    <location>
        <position position="270"/>
    </location>
    <ligand>
        <name>S-adenosyl-L-methionine</name>
        <dbReference type="ChEBI" id="CHEBI:59789"/>
    </ligand>
</feature>
<reference evidence="9" key="1">
    <citation type="journal article" date="2011" name="Genome Res.">
        <title>Phylogeny-wide analysis of social amoeba genomes highlights ancient origins for complex intercellular communication.</title>
        <authorList>
            <person name="Heidel A.J."/>
            <person name="Lawal H.M."/>
            <person name="Felder M."/>
            <person name="Schilde C."/>
            <person name="Helps N.R."/>
            <person name="Tunggal B."/>
            <person name="Rivero F."/>
            <person name="John U."/>
            <person name="Schleicher M."/>
            <person name="Eichinger L."/>
            <person name="Platzer M."/>
            <person name="Noegel A.A."/>
            <person name="Schaap P."/>
            <person name="Gloeckner G."/>
        </authorList>
    </citation>
    <scope>NUCLEOTIDE SEQUENCE [LARGE SCALE GENOMIC DNA]</scope>
    <source>
        <strain evidence="9">SH3</strain>
    </source>
</reference>
<dbReference type="InterPro" id="IPR048889">
    <property type="entry name" value="NSUN5_RCM1_N"/>
</dbReference>
<feature type="binding site" evidence="5">
    <location>
        <position position="317"/>
    </location>
    <ligand>
        <name>S-adenosyl-L-methionine</name>
        <dbReference type="ChEBI" id="CHEBI:59789"/>
    </ligand>
</feature>
<feature type="region of interest" description="Disordered" evidence="6">
    <location>
        <begin position="399"/>
        <end position="432"/>
    </location>
</feature>
<feature type="domain" description="SAM-dependent MTase RsmB/NOP-type" evidence="7">
    <location>
        <begin position="130"/>
        <end position="534"/>
    </location>
</feature>
<dbReference type="OMA" id="HIDGHIP"/>
<feature type="compositionally biased region" description="Acidic residues" evidence="6">
    <location>
        <begin position="651"/>
        <end position="661"/>
    </location>
</feature>
<dbReference type="PRINTS" id="PR02008">
    <property type="entry name" value="RCMTFAMILY"/>
</dbReference>
<feature type="active site" description="Nucleophile" evidence="5">
    <location>
        <position position="463"/>
    </location>
</feature>
<dbReference type="EMBL" id="GL883018">
    <property type="protein sequence ID" value="EGG18352.1"/>
    <property type="molecule type" value="Genomic_DNA"/>
</dbReference>
<dbReference type="KEGG" id="dfa:DFA_03846"/>
<evidence type="ECO:0000313" key="9">
    <source>
        <dbReference type="Proteomes" id="UP000007797"/>
    </source>
</evidence>
<feature type="compositionally biased region" description="Basic residues" evidence="6">
    <location>
        <begin position="693"/>
        <end position="707"/>
    </location>
</feature>
<feature type="region of interest" description="Disordered" evidence="6">
    <location>
        <begin position="556"/>
        <end position="602"/>
    </location>
</feature>
<dbReference type="InterPro" id="IPR023267">
    <property type="entry name" value="RCMT"/>
</dbReference>
<dbReference type="SUPFAM" id="SSF53335">
    <property type="entry name" value="S-adenosyl-L-methionine-dependent methyltransferases"/>
    <property type="match status" value="1"/>
</dbReference>
<dbReference type="GO" id="GO:0070475">
    <property type="term" value="P:rRNA base methylation"/>
    <property type="evidence" value="ECO:0007669"/>
    <property type="project" value="TreeGrafter"/>
</dbReference>
<evidence type="ECO:0000256" key="4">
    <source>
        <dbReference type="ARBA" id="ARBA00022884"/>
    </source>
</evidence>
<proteinExistence type="inferred from homology"/>
<feature type="compositionally biased region" description="Low complexity" evidence="6">
    <location>
        <begin position="354"/>
        <end position="378"/>
    </location>
</feature>
<comment type="caution">
    <text evidence="5">Lacks conserved residue(s) required for the propagation of feature annotation.</text>
</comment>
<protein>
    <submittedName>
        <fullName evidence="8">NOL1/NOP2/Sun family protein</fullName>
    </submittedName>
</protein>
<name>F4Q0K1_CACFS</name>
<evidence type="ECO:0000256" key="6">
    <source>
        <dbReference type="SAM" id="MobiDB-lite"/>
    </source>
</evidence>
<feature type="compositionally biased region" description="Basic and acidic residues" evidence="6">
    <location>
        <begin position="412"/>
        <end position="432"/>
    </location>
</feature>
<dbReference type="Gene3D" id="3.30.70.1170">
    <property type="entry name" value="Sun protein, domain 3"/>
    <property type="match status" value="1"/>
</dbReference>
<evidence type="ECO:0000256" key="3">
    <source>
        <dbReference type="ARBA" id="ARBA00022691"/>
    </source>
</evidence>
<dbReference type="Pfam" id="PF21148">
    <property type="entry name" value="NSUN5_fdxn-like"/>
    <property type="match status" value="1"/>
</dbReference>
<dbReference type="GO" id="GO:0008173">
    <property type="term" value="F:RNA methyltransferase activity"/>
    <property type="evidence" value="ECO:0007669"/>
    <property type="project" value="InterPro"/>
</dbReference>
<dbReference type="InterPro" id="IPR029063">
    <property type="entry name" value="SAM-dependent_MTases_sf"/>
</dbReference>
<evidence type="ECO:0000256" key="5">
    <source>
        <dbReference type="PROSITE-ProRule" id="PRU01023"/>
    </source>
</evidence>
<gene>
    <name evidence="8" type="ORF">DFA_03846</name>
</gene>
<dbReference type="InterPro" id="IPR049561">
    <property type="entry name" value="NSUN5_7_fdxn-like"/>
</dbReference>
<evidence type="ECO:0000256" key="2">
    <source>
        <dbReference type="ARBA" id="ARBA00022679"/>
    </source>
</evidence>
<keyword evidence="3 5" id="KW-0949">S-adenosyl-L-methionine</keyword>
<accession>F4Q0K1</accession>
<dbReference type="PANTHER" id="PTHR22807:SF4">
    <property type="entry name" value="28S RRNA (CYTOSINE-C(5))-METHYLTRANSFERASE"/>
    <property type="match status" value="1"/>
</dbReference>
<dbReference type="RefSeq" id="XP_004366256.1">
    <property type="nucleotide sequence ID" value="XM_004366199.1"/>
</dbReference>
<keyword evidence="9" id="KW-1185">Reference proteome</keyword>
<organism evidence="8 9">
    <name type="scientific">Cavenderia fasciculata</name>
    <name type="common">Slime mold</name>
    <name type="synonym">Dictyostelium fasciculatum</name>
    <dbReference type="NCBI Taxonomy" id="261658"/>
    <lineage>
        <taxon>Eukaryota</taxon>
        <taxon>Amoebozoa</taxon>
        <taxon>Evosea</taxon>
        <taxon>Eumycetozoa</taxon>
        <taxon>Dictyostelia</taxon>
        <taxon>Acytosteliales</taxon>
        <taxon>Cavenderiaceae</taxon>
        <taxon>Cavenderia</taxon>
    </lineage>
</organism>
<evidence type="ECO:0000256" key="1">
    <source>
        <dbReference type="ARBA" id="ARBA00022603"/>
    </source>
</evidence>
<feature type="compositionally biased region" description="Basic and acidic residues" evidence="6">
    <location>
        <begin position="662"/>
        <end position="671"/>
    </location>
</feature>
<feature type="binding site" evidence="5">
    <location>
        <begin position="246"/>
        <end position="252"/>
    </location>
    <ligand>
        <name>S-adenosyl-L-methionine</name>
        <dbReference type="ChEBI" id="CHEBI:59789"/>
    </ligand>
</feature>
<feature type="region of interest" description="Disordered" evidence="6">
    <location>
        <begin position="622"/>
        <end position="707"/>
    </location>
</feature>
<feature type="region of interest" description="Disordered" evidence="6">
    <location>
        <begin position="352"/>
        <end position="384"/>
    </location>
</feature>
<evidence type="ECO:0000313" key="8">
    <source>
        <dbReference type="EMBL" id="EGG18352.1"/>
    </source>
</evidence>
<dbReference type="PROSITE" id="PS51686">
    <property type="entry name" value="SAM_MT_RSMB_NOP"/>
    <property type="match status" value="1"/>
</dbReference>
<evidence type="ECO:0000259" key="7">
    <source>
        <dbReference type="PROSITE" id="PS51686"/>
    </source>
</evidence>
<dbReference type="OrthoDB" id="435282at2759"/>
<dbReference type="Gene3D" id="3.40.50.150">
    <property type="entry name" value="Vaccinia Virus protein VP39"/>
    <property type="match status" value="1"/>
</dbReference>
<feature type="compositionally biased region" description="Acidic residues" evidence="6">
    <location>
        <begin position="564"/>
        <end position="590"/>
    </location>
</feature>
<dbReference type="STRING" id="1054147.F4Q0K1"/>
<dbReference type="AlphaFoldDB" id="F4Q0K1"/>
<sequence>MADYYIQASNIIEKLLQKKGSIKGLAFANSSSSNDSKNKTAYALVCETLKYKDIIDELITTIPNIKKEKNLKYGIMLVMIYDLLFSTAKDIRGGGFAKKIVIGYKTQLNSSLARLKIKKQVSSNTGLLPESIRNPLVLPRYVRINTLAKKTQQTDEQFIQQIIQKFKDRGFILKDGNTYQSKLDFSNDKFFYQDNDFKEIIIFTSAIDLHDDELLTTGQIILQDKASCLPSYILAPPPGATVIDSCSAPGNKTSLLSALMGNTGRIYAIEKDKKRCGTLIKLTTRSQCKNITAINDSFLECSWDDPKFKDVEYILCDPSCSGSGIVNRLDHLLGNHFATDEADDVEDLIKENLKNNPNPNQNNNSFQKKKQQNSNNKKGPMGFEEREVKKLEKLNEKFGMTNNSALKQQQQKLEKEQQEKEQAQENEARDNQNRLQTLADFQLSIIKHAFGFPNVKKVAYSTCSIHQTENEDVVFRALKYLNAKKPTWKLVKILPNWNKSRGFAGMYPTSDYSIRTAPEVDNTIGFFVALFEKIPSTPGDEIDKVIEQLAKDKQDKDLKRKFDQDEEEQVEDEEQEDEEEEEEEDDSEEEEMKKPITKSQPIIASAVPTGGFVSLFSGFKDDTRLGERYDPAAPGTKVKSKNILSNQEFTTDSEDELEFEGDVPKVSEKADKKGKKKGKPEKKPNQQNNNNKVKVKKLGSKFKKQKK</sequence>